<accession>A0A6J7WTZ6</accession>
<organism evidence="2">
    <name type="scientific">uncultured Caudovirales phage</name>
    <dbReference type="NCBI Taxonomy" id="2100421"/>
    <lineage>
        <taxon>Viruses</taxon>
        <taxon>Duplodnaviria</taxon>
        <taxon>Heunggongvirae</taxon>
        <taxon>Uroviricota</taxon>
        <taxon>Caudoviricetes</taxon>
        <taxon>Peduoviridae</taxon>
        <taxon>Maltschvirus</taxon>
        <taxon>Maltschvirus maltsch</taxon>
    </lineage>
</organism>
<feature type="compositionally biased region" description="Basic and acidic residues" evidence="1">
    <location>
        <begin position="59"/>
        <end position="77"/>
    </location>
</feature>
<evidence type="ECO:0000256" key="1">
    <source>
        <dbReference type="SAM" id="MobiDB-lite"/>
    </source>
</evidence>
<evidence type="ECO:0000313" key="2">
    <source>
        <dbReference type="EMBL" id="CAB5218723.1"/>
    </source>
</evidence>
<protein>
    <submittedName>
        <fullName evidence="2">Uncharacterized protein</fullName>
    </submittedName>
</protein>
<sequence>MMKNKTAEATMGRPASPNGQSVTLQEFEEGYAEQIDPTTGRDISDVPANGIEMMTPVMPDRDQGTTHEGDMGRLGKY</sequence>
<feature type="region of interest" description="Disordered" evidence="1">
    <location>
        <begin position="1"/>
        <end position="77"/>
    </location>
</feature>
<name>A0A6J7WTZ6_9CAUD</name>
<reference evidence="2" key="1">
    <citation type="submission" date="2020-05" db="EMBL/GenBank/DDBJ databases">
        <authorList>
            <person name="Chiriac C."/>
            <person name="Salcher M."/>
            <person name="Ghai R."/>
            <person name="Kavagutti S V."/>
        </authorList>
    </citation>
    <scope>NUCLEOTIDE SEQUENCE</scope>
</reference>
<proteinExistence type="predicted"/>
<gene>
    <name evidence="2" type="ORF">UFOVP218_90</name>
</gene>
<dbReference type="EMBL" id="LR798261">
    <property type="protein sequence ID" value="CAB5218723.1"/>
    <property type="molecule type" value="Genomic_DNA"/>
</dbReference>